<dbReference type="AlphaFoldDB" id="A0A1H3IPH2"/>
<feature type="domain" description="MurNAc-LAA" evidence="1">
    <location>
        <begin position="67"/>
        <end position="169"/>
    </location>
</feature>
<dbReference type="InterPro" id="IPR002508">
    <property type="entry name" value="MurNAc-LAA_cat"/>
</dbReference>
<dbReference type="RefSeq" id="WP_090246670.1">
    <property type="nucleotide sequence ID" value="NZ_FNOU01000024.1"/>
</dbReference>
<evidence type="ECO:0000313" key="3">
    <source>
        <dbReference type="Proteomes" id="UP000199652"/>
    </source>
</evidence>
<organism evidence="2 3">
    <name type="scientific">Eubacterium barkeri</name>
    <name type="common">Clostridium barkeri</name>
    <dbReference type="NCBI Taxonomy" id="1528"/>
    <lineage>
        <taxon>Bacteria</taxon>
        <taxon>Bacillati</taxon>
        <taxon>Bacillota</taxon>
        <taxon>Clostridia</taxon>
        <taxon>Eubacteriales</taxon>
        <taxon>Eubacteriaceae</taxon>
        <taxon>Eubacterium</taxon>
    </lineage>
</organism>
<dbReference type="Proteomes" id="UP000199652">
    <property type="component" value="Unassembled WGS sequence"/>
</dbReference>
<dbReference type="InterPro" id="IPR036365">
    <property type="entry name" value="PGBD-like_sf"/>
</dbReference>
<dbReference type="STRING" id="1528.SAMN04488579_1242"/>
<dbReference type="GO" id="GO:0009253">
    <property type="term" value="P:peptidoglycan catabolic process"/>
    <property type="evidence" value="ECO:0007669"/>
    <property type="project" value="InterPro"/>
</dbReference>
<dbReference type="Pfam" id="PF01520">
    <property type="entry name" value="Amidase_3"/>
    <property type="match status" value="1"/>
</dbReference>
<dbReference type="Pfam" id="PF01471">
    <property type="entry name" value="PG_binding_1"/>
    <property type="match status" value="2"/>
</dbReference>
<dbReference type="GO" id="GO:0008745">
    <property type="term" value="F:N-acetylmuramoyl-L-alanine amidase activity"/>
    <property type="evidence" value="ECO:0007669"/>
    <property type="project" value="InterPro"/>
</dbReference>
<dbReference type="SUPFAM" id="SSF53187">
    <property type="entry name" value="Zn-dependent exopeptidases"/>
    <property type="match status" value="1"/>
</dbReference>
<dbReference type="InterPro" id="IPR002477">
    <property type="entry name" value="Peptidoglycan-bd-like"/>
</dbReference>
<protein>
    <submittedName>
        <fullName evidence="2">N-acetylmuramoyl-L-alanine amidase</fullName>
    </submittedName>
</protein>
<dbReference type="Gene3D" id="1.10.101.10">
    <property type="entry name" value="PGBD-like superfamily/PGBD"/>
    <property type="match status" value="2"/>
</dbReference>
<dbReference type="OrthoDB" id="1765919at2"/>
<reference evidence="3" key="1">
    <citation type="submission" date="2016-10" db="EMBL/GenBank/DDBJ databases">
        <authorList>
            <person name="Varghese N."/>
            <person name="Submissions S."/>
        </authorList>
    </citation>
    <scope>NUCLEOTIDE SEQUENCE [LARGE SCALE GENOMIC DNA]</scope>
    <source>
        <strain evidence="3">VPI 5359</strain>
    </source>
</reference>
<proteinExistence type="predicted"/>
<dbReference type="SMART" id="SM00646">
    <property type="entry name" value="Ami_3"/>
    <property type="match status" value="1"/>
</dbReference>
<evidence type="ECO:0000259" key="1">
    <source>
        <dbReference type="SMART" id="SM00646"/>
    </source>
</evidence>
<accession>A0A1H3IPH2</accession>
<dbReference type="Gene3D" id="3.40.630.40">
    <property type="entry name" value="Zn-dependent exopeptidases"/>
    <property type="match status" value="1"/>
</dbReference>
<gene>
    <name evidence="2" type="ORF">SAMN04488579_1242</name>
</gene>
<dbReference type="EMBL" id="FNOU01000024">
    <property type="protein sequence ID" value="SDY28734.1"/>
    <property type="molecule type" value="Genomic_DNA"/>
</dbReference>
<name>A0A1H3IPH2_EUBBA</name>
<dbReference type="InterPro" id="IPR036366">
    <property type="entry name" value="PGBDSf"/>
</dbReference>
<dbReference type="SUPFAM" id="SSF47090">
    <property type="entry name" value="PGBD-like"/>
    <property type="match status" value="2"/>
</dbReference>
<dbReference type="CDD" id="cd02696">
    <property type="entry name" value="MurNAc-LAA"/>
    <property type="match status" value="1"/>
</dbReference>
<keyword evidence="3" id="KW-1185">Reference proteome</keyword>
<sequence>MGFYPYIAIGHGRTTDGNWDCGCTWNGYDETSMAKDVVAGIIEAFNANGKDFLTDYPDNESNITNCVAAANNNGCTHYLSIHLDYDRAPSGILPLYVSDAGYAMADCIRAALKARININDRGNKYQADYECTGTDMPAVIFEIGGICSDNDFIRNNARLLGHCVAYGMMDYAGEPYAEVGNTNTVNPVKPGTSPEGASSTTGFDWGTDNVQYALNICNYGAPDIDDEWGPETEQCLRIAQGAYGITADGLWGPQSQSKFEGQIRAYQEALNRHGFTCAVDGIAGPETFEAVKAFQRSRGLEDDGIVGENTYHVLIG</sequence>
<evidence type="ECO:0000313" key="2">
    <source>
        <dbReference type="EMBL" id="SDY28734.1"/>
    </source>
</evidence>